<dbReference type="Pfam" id="PF00005">
    <property type="entry name" value="ABC_tran"/>
    <property type="match status" value="1"/>
</dbReference>
<dbReference type="PANTHER" id="PTHR43297">
    <property type="entry name" value="OLIGOPEPTIDE TRANSPORT ATP-BINDING PROTEIN APPD"/>
    <property type="match status" value="1"/>
</dbReference>
<dbReference type="SMART" id="SM00382">
    <property type="entry name" value="AAA"/>
    <property type="match status" value="1"/>
</dbReference>
<dbReference type="InterPro" id="IPR003439">
    <property type="entry name" value="ABC_transporter-like_ATP-bd"/>
</dbReference>
<name>A0ABX0SI76_9ACTN</name>
<keyword evidence="3" id="KW-0813">Transport</keyword>
<reference evidence="11 12" key="1">
    <citation type="submission" date="2020-02" db="EMBL/GenBank/DDBJ databases">
        <title>Sequencing the genomes of 1000 actinobacteria strains.</title>
        <authorList>
            <person name="Klenk H.-P."/>
        </authorList>
    </citation>
    <scope>NUCLEOTIDE SEQUENCE [LARGE SCALE GENOMIC DNA]</scope>
    <source>
        <strain evidence="11 12">DSM 19609</strain>
    </source>
</reference>
<evidence type="ECO:0000256" key="7">
    <source>
        <dbReference type="ARBA" id="ARBA00022840"/>
    </source>
</evidence>
<keyword evidence="5" id="KW-0997">Cell inner membrane</keyword>
<evidence type="ECO:0000256" key="5">
    <source>
        <dbReference type="ARBA" id="ARBA00022519"/>
    </source>
</evidence>
<dbReference type="EMBL" id="JAAMOZ010000001">
    <property type="protein sequence ID" value="NIH57599.1"/>
    <property type="molecule type" value="Genomic_DNA"/>
</dbReference>
<keyword evidence="6" id="KW-0547">Nucleotide-binding</keyword>
<comment type="similarity">
    <text evidence="2">Belongs to the ABC transporter superfamily.</text>
</comment>
<protein>
    <submittedName>
        <fullName evidence="11">ABC-type dipeptide/oligopeptide/nickel transport system ATPase component</fullName>
    </submittedName>
</protein>
<proteinExistence type="inferred from homology"/>
<evidence type="ECO:0000256" key="6">
    <source>
        <dbReference type="ARBA" id="ARBA00022741"/>
    </source>
</evidence>
<dbReference type="InterPro" id="IPR003593">
    <property type="entry name" value="AAA+_ATPase"/>
</dbReference>
<keyword evidence="7" id="KW-0067">ATP-binding</keyword>
<dbReference type="Gene3D" id="3.40.50.300">
    <property type="entry name" value="P-loop containing nucleotide triphosphate hydrolases"/>
    <property type="match status" value="1"/>
</dbReference>
<accession>A0ABX0SI76</accession>
<evidence type="ECO:0000256" key="1">
    <source>
        <dbReference type="ARBA" id="ARBA00004202"/>
    </source>
</evidence>
<evidence type="ECO:0000256" key="8">
    <source>
        <dbReference type="ARBA" id="ARBA00022967"/>
    </source>
</evidence>
<evidence type="ECO:0000313" key="11">
    <source>
        <dbReference type="EMBL" id="NIH57599.1"/>
    </source>
</evidence>
<keyword evidence="12" id="KW-1185">Reference proteome</keyword>
<keyword evidence="4" id="KW-1003">Cell membrane</keyword>
<evidence type="ECO:0000256" key="2">
    <source>
        <dbReference type="ARBA" id="ARBA00005417"/>
    </source>
</evidence>
<evidence type="ECO:0000259" key="10">
    <source>
        <dbReference type="PROSITE" id="PS50893"/>
    </source>
</evidence>
<gene>
    <name evidence="11" type="ORF">FB473_002244</name>
</gene>
<feature type="domain" description="ABC transporter" evidence="10">
    <location>
        <begin position="2"/>
        <end position="245"/>
    </location>
</feature>
<sequence>MSYIADGEPIPAVHGISFSLAPSERLAIVGESGSGKSTLATAVAGLIPWYVAEITCESARIGGVPVEMRAGRDVIPRRRKGVSMIFQDAMTSLDPVASIAHQFRTVLPAGHGTTRAQVRRTTLEWLAKVGIHEPDRVVKLHPHELSGGMRQRVMIALALCSAPKALIADEPTSALDASLSRRIMDLILELTEELGTALIIITHDVDLARTYTDRTLVLSHGEMQDLCATSELSSPERSAYTRALMRCVPRITDYDLDTLPTLMTSNPSHSIAEVIS</sequence>
<dbReference type="CDD" id="cd03257">
    <property type="entry name" value="ABC_NikE_OppD_transporters"/>
    <property type="match status" value="1"/>
</dbReference>
<comment type="subcellular location">
    <subcellularLocation>
        <location evidence="1">Cell membrane</location>
        <topology evidence="1">Peripheral membrane protein</topology>
    </subcellularLocation>
</comment>
<dbReference type="Proteomes" id="UP000749311">
    <property type="component" value="Unassembled WGS sequence"/>
</dbReference>
<keyword evidence="8" id="KW-1278">Translocase</keyword>
<dbReference type="InterPro" id="IPR050388">
    <property type="entry name" value="ABC_Ni/Peptide_Import"/>
</dbReference>
<dbReference type="RefSeq" id="WP_167167574.1">
    <property type="nucleotide sequence ID" value="NZ_JBHMBN010000009.1"/>
</dbReference>
<dbReference type="PROSITE" id="PS50893">
    <property type="entry name" value="ABC_TRANSPORTER_2"/>
    <property type="match status" value="1"/>
</dbReference>
<dbReference type="PANTHER" id="PTHR43297:SF14">
    <property type="entry name" value="ATPASE AAA-TYPE CORE DOMAIN-CONTAINING PROTEIN"/>
    <property type="match status" value="1"/>
</dbReference>
<comment type="caution">
    <text evidence="11">The sequence shown here is derived from an EMBL/GenBank/DDBJ whole genome shotgun (WGS) entry which is preliminary data.</text>
</comment>
<evidence type="ECO:0000313" key="12">
    <source>
        <dbReference type="Proteomes" id="UP000749311"/>
    </source>
</evidence>
<dbReference type="InterPro" id="IPR027417">
    <property type="entry name" value="P-loop_NTPase"/>
</dbReference>
<dbReference type="SUPFAM" id="SSF52540">
    <property type="entry name" value="P-loop containing nucleoside triphosphate hydrolases"/>
    <property type="match status" value="1"/>
</dbReference>
<evidence type="ECO:0000256" key="4">
    <source>
        <dbReference type="ARBA" id="ARBA00022475"/>
    </source>
</evidence>
<dbReference type="PROSITE" id="PS00211">
    <property type="entry name" value="ABC_TRANSPORTER_1"/>
    <property type="match status" value="1"/>
</dbReference>
<evidence type="ECO:0000256" key="3">
    <source>
        <dbReference type="ARBA" id="ARBA00022448"/>
    </source>
</evidence>
<keyword evidence="9" id="KW-0472">Membrane</keyword>
<dbReference type="InterPro" id="IPR017871">
    <property type="entry name" value="ABC_transporter-like_CS"/>
</dbReference>
<evidence type="ECO:0000256" key="9">
    <source>
        <dbReference type="ARBA" id="ARBA00023136"/>
    </source>
</evidence>
<organism evidence="11 12">
    <name type="scientific">Brooklawnia cerclae</name>
    <dbReference type="NCBI Taxonomy" id="349934"/>
    <lineage>
        <taxon>Bacteria</taxon>
        <taxon>Bacillati</taxon>
        <taxon>Actinomycetota</taxon>
        <taxon>Actinomycetes</taxon>
        <taxon>Propionibacteriales</taxon>
        <taxon>Propionibacteriaceae</taxon>
        <taxon>Brooklawnia</taxon>
    </lineage>
</organism>